<dbReference type="Proteomes" id="UP000243519">
    <property type="component" value="Unassembled WGS sequence"/>
</dbReference>
<proteinExistence type="inferred from homology"/>
<dbReference type="InterPro" id="IPR016461">
    <property type="entry name" value="COMT-like"/>
</dbReference>
<comment type="similarity">
    <text evidence="4">Belongs to the class I-like SAM-binding methyltransferase superfamily. Cation-independent O-methyltransferase family.</text>
</comment>
<keyword evidence="1" id="KW-0489">Methyltransferase</keyword>
<dbReference type="PANTHER" id="PTHR43712:SF5">
    <property type="entry name" value="O-METHYLTRANSFERASE ASQN-RELATED"/>
    <property type="match status" value="1"/>
</dbReference>
<dbReference type="SUPFAM" id="SSF46785">
    <property type="entry name" value="Winged helix' DNA-binding domain"/>
    <property type="match status" value="1"/>
</dbReference>
<dbReference type="Gene3D" id="1.10.10.10">
    <property type="entry name" value="Winged helix-like DNA-binding domain superfamily/Winged helix DNA-binding domain"/>
    <property type="match status" value="1"/>
</dbReference>
<dbReference type="GO" id="GO:0032259">
    <property type="term" value="P:methylation"/>
    <property type="evidence" value="ECO:0007669"/>
    <property type="project" value="UniProtKB-KW"/>
</dbReference>
<dbReference type="InterPro" id="IPR036388">
    <property type="entry name" value="WH-like_DNA-bd_sf"/>
</dbReference>
<dbReference type="InterPro" id="IPR029063">
    <property type="entry name" value="SAM-dependent_MTases_sf"/>
</dbReference>
<protein>
    <recommendedName>
        <fullName evidence="9">O-methyltransferase domain-containing protein</fullName>
    </recommendedName>
</protein>
<feature type="domain" description="O-methyltransferase C-terminal" evidence="5">
    <location>
        <begin position="533"/>
        <end position="721"/>
    </location>
</feature>
<organism evidence="7 8">
    <name type="scientific">Trichophyton violaceum</name>
    <dbReference type="NCBI Taxonomy" id="34388"/>
    <lineage>
        <taxon>Eukaryota</taxon>
        <taxon>Fungi</taxon>
        <taxon>Dikarya</taxon>
        <taxon>Ascomycota</taxon>
        <taxon>Pezizomycotina</taxon>
        <taxon>Eurotiomycetes</taxon>
        <taxon>Eurotiomycetidae</taxon>
        <taxon>Onygenales</taxon>
        <taxon>Arthrodermataceae</taxon>
        <taxon>Trichophyton</taxon>
    </lineage>
</organism>
<feature type="domain" description="Methyltransferase" evidence="6">
    <location>
        <begin position="55"/>
        <end position="171"/>
    </location>
</feature>
<evidence type="ECO:0000256" key="4">
    <source>
        <dbReference type="ARBA" id="ARBA00038277"/>
    </source>
</evidence>
<dbReference type="PROSITE" id="PS51683">
    <property type="entry name" value="SAM_OMT_II"/>
    <property type="match status" value="1"/>
</dbReference>
<dbReference type="GO" id="GO:0008171">
    <property type="term" value="F:O-methyltransferase activity"/>
    <property type="evidence" value="ECO:0007669"/>
    <property type="project" value="InterPro"/>
</dbReference>
<evidence type="ECO:0000313" key="7">
    <source>
        <dbReference type="EMBL" id="OAL71691.1"/>
    </source>
</evidence>
<sequence>MAQEGSSYYDSPYMVEFYNLKWGKPSMPDMDIYWKIFTDAVTQHREAAPDKPFTVLDVGTGAGRVPLGLLQRAIAASFDTRNIQMIGLDNAQHMLDLAAKLESKTNNNTPPVTWVLGNALALDELPTLLPLSDKHITIDLLIFAFNSVCHMERDGELAQFFLQVSKVLTPGTGRACIGLADWFLLNPEEDMKVRAESEELPPPEDVQSVDFPGIRYHTTMNRMDCQGKLCVCGEDVQVFKQLDDGKDKEIEIHRVRHSLRWFTKPEFSTAIEAAGLRIVEVSKVDESEETAGYDDNIYILQRVALPFRASSVRSSTKQQDIVTSGAKNRMDELSKSVALNAGILSAELRDKGLPSLDDESFPVSFPLLSPEGSRARFELISAALDIVRLASGPSEFLGNLSLQGFELNTIGTMIKLGVPQQIPLDGSVSLRSLAQYAQVEEQLFTRLVRYSIAVGFLSEKTPGQISHNSASSVCVRDQNTTDSILSNLNVANPASVKMVEALKLNPTGTDASKTPLSVAFAQSLDGAEKLGTMWDFLRDHPEEEVRFHNSMAATHSTSIYSCEHVARGFDWNQVKSIVDVGGSEGHVSMAIVNSYPHIKSTVQDIGEVVASSRQQLPAQYNQTIEFIEHDFFQPQSVQADAYILRFILHNWSDEEAKRIIGGLLPVLKPGVRVLIIEHVVPEKGTVPLYVERIVRNMDVTMFGLLAGRERTAQDYASILSSVDGRLKLKGSTCPDGSVVTILEFIVE</sequence>
<dbReference type="AlphaFoldDB" id="A0A178FGW1"/>
<evidence type="ECO:0000259" key="6">
    <source>
        <dbReference type="Pfam" id="PF13649"/>
    </source>
</evidence>
<dbReference type="PANTHER" id="PTHR43712">
    <property type="entry name" value="PUTATIVE (AFU_ORTHOLOGUE AFUA_4G14580)-RELATED"/>
    <property type="match status" value="1"/>
</dbReference>
<dbReference type="Pfam" id="PF00891">
    <property type="entry name" value="Methyltransf_2"/>
    <property type="match status" value="1"/>
</dbReference>
<dbReference type="SUPFAM" id="SSF53335">
    <property type="entry name" value="S-adenosyl-L-methionine-dependent methyltransferases"/>
    <property type="match status" value="2"/>
</dbReference>
<accession>A0A178FGW1</accession>
<keyword evidence="2" id="KW-0808">Transferase</keyword>
<dbReference type="EMBL" id="LHPN01000005">
    <property type="protein sequence ID" value="OAL71691.1"/>
    <property type="molecule type" value="Genomic_DNA"/>
</dbReference>
<dbReference type="Gene3D" id="3.40.50.150">
    <property type="entry name" value="Vaccinia Virus protein VP39"/>
    <property type="match status" value="2"/>
</dbReference>
<dbReference type="InterPro" id="IPR001077">
    <property type="entry name" value="COMT_C"/>
</dbReference>
<dbReference type="InterPro" id="IPR036390">
    <property type="entry name" value="WH_DNA-bd_sf"/>
</dbReference>
<dbReference type="Pfam" id="PF13649">
    <property type="entry name" value="Methyltransf_25"/>
    <property type="match status" value="1"/>
</dbReference>
<evidence type="ECO:0008006" key="9">
    <source>
        <dbReference type="Google" id="ProtNLM"/>
    </source>
</evidence>
<name>A0A178FGW1_TRIVO</name>
<evidence type="ECO:0000256" key="2">
    <source>
        <dbReference type="ARBA" id="ARBA00022679"/>
    </source>
</evidence>
<evidence type="ECO:0000256" key="3">
    <source>
        <dbReference type="ARBA" id="ARBA00022691"/>
    </source>
</evidence>
<keyword evidence="3" id="KW-0949">S-adenosyl-L-methionine</keyword>
<evidence type="ECO:0000313" key="8">
    <source>
        <dbReference type="Proteomes" id="UP000243519"/>
    </source>
</evidence>
<keyword evidence="8" id="KW-1185">Reference proteome</keyword>
<dbReference type="InterPro" id="IPR041698">
    <property type="entry name" value="Methyltransf_25"/>
</dbReference>
<dbReference type="OrthoDB" id="1606438at2759"/>
<evidence type="ECO:0000259" key="5">
    <source>
        <dbReference type="Pfam" id="PF00891"/>
    </source>
</evidence>
<reference evidence="7 8" key="1">
    <citation type="submission" date="2016-05" db="EMBL/GenBank/DDBJ databases">
        <title>Genome sequencing of Trichophyton violaceum CMCC(F)T3l isolated from hair.</title>
        <authorList>
            <person name="Zhan P."/>
            <person name="Tao Y."/>
            <person name="Liu W."/>
        </authorList>
    </citation>
    <scope>NUCLEOTIDE SEQUENCE [LARGE SCALE GENOMIC DNA]</scope>
    <source>
        <strain evidence="8">CMCC(F)T3l</strain>
    </source>
</reference>
<gene>
    <name evidence="7" type="ORF">A7D00_3720</name>
</gene>
<dbReference type="CDD" id="cd02440">
    <property type="entry name" value="AdoMet_MTases"/>
    <property type="match status" value="1"/>
</dbReference>
<comment type="caution">
    <text evidence="7">The sequence shown here is derived from an EMBL/GenBank/DDBJ whole genome shotgun (WGS) entry which is preliminary data.</text>
</comment>
<evidence type="ECO:0000256" key="1">
    <source>
        <dbReference type="ARBA" id="ARBA00022603"/>
    </source>
</evidence>